<feature type="domain" description="FAD dependent oxidoreductase" evidence="11">
    <location>
        <begin position="323"/>
        <end position="688"/>
    </location>
</feature>
<dbReference type="GO" id="GO:0005737">
    <property type="term" value="C:cytoplasm"/>
    <property type="evidence" value="ECO:0007669"/>
    <property type="project" value="UniProtKB-SubCell"/>
</dbReference>
<dbReference type="Gene3D" id="3.40.50.150">
    <property type="entry name" value="Vaccinia Virus protein VP39"/>
    <property type="match status" value="1"/>
</dbReference>
<feature type="domain" description="MnmC-like methyltransferase" evidence="12">
    <location>
        <begin position="167"/>
        <end position="292"/>
    </location>
</feature>
<keyword evidence="3 10" id="KW-0285">Flavoprotein</keyword>
<dbReference type="Gene3D" id="3.50.50.60">
    <property type="entry name" value="FAD/NAD(P)-binding domain"/>
    <property type="match status" value="1"/>
</dbReference>
<evidence type="ECO:0000313" key="14">
    <source>
        <dbReference type="Proteomes" id="UP000235162"/>
    </source>
</evidence>
<evidence type="ECO:0000256" key="4">
    <source>
        <dbReference type="ARBA" id="ARBA00022679"/>
    </source>
</evidence>
<keyword evidence="4 10" id="KW-0808">Transferase</keyword>
<dbReference type="Pfam" id="PF05430">
    <property type="entry name" value="Methyltransf_30"/>
    <property type="match status" value="1"/>
</dbReference>
<evidence type="ECO:0000313" key="13">
    <source>
        <dbReference type="EMBL" id="PLW87569.1"/>
    </source>
</evidence>
<evidence type="ECO:0000256" key="8">
    <source>
        <dbReference type="ARBA" id="ARBA00023002"/>
    </source>
</evidence>
<dbReference type="GO" id="GO:0050660">
    <property type="term" value="F:flavin adenine dinucleotide binding"/>
    <property type="evidence" value="ECO:0007669"/>
    <property type="project" value="UniProtKB-UniRule"/>
</dbReference>
<evidence type="ECO:0000256" key="1">
    <source>
        <dbReference type="ARBA" id="ARBA00022490"/>
    </source>
</evidence>
<comment type="similarity">
    <text evidence="10">In the N-terminal section; belongs to the methyltransferase superfamily. tRNA (mnm(5)s(2)U34)-methyltransferase family.</text>
</comment>
<evidence type="ECO:0000256" key="10">
    <source>
        <dbReference type="HAMAP-Rule" id="MF_01102"/>
    </source>
</evidence>
<dbReference type="PANTHER" id="PTHR13847:SF283">
    <property type="entry name" value="TRNA 5-METHYLAMINOMETHYL-2-THIOURIDINE BIOSYNTHESIS BIFUNCTIONAL PROTEIN MNMC"/>
    <property type="match status" value="1"/>
</dbReference>
<keyword evidence="6 10" id="KW-0819">tRNA processing</keyword>
<dbReference type="Pfam" id="PF01266">
    <property type="entry name" value="DAO"/>
    <property type="match status" value="1"/>
</dbReference>
<dbReference type="Gene3D" id="3.30.9.10">
    <property type="entry name" value="D-Amino Acid Oxidase, subunit A, domain 2"/>
    <property type="match status" value="1"/>
</dbReference>
<reference evidence="13 14" key="1">
    <citation type="submission" date="2018-01" db="EMBL/GenBank/DDBJ databases">
        <title>The draft genome sequence of Halioglobus japonicus S1-36.</title>
        <authorList>
            <person name="Du Z.-J."/>
            <person name="Shi M.-J."/>
        </authorList>
    </citation>
    <scope>NUCLEOTIDE SEQUENCE [LARGE SCALE GENOMIC DNA]</scope>
    <source>
        <strain evidence="13 14">S1-36</strain>
    </source>
</reference>
<evidence type="ECO:0000256" key="6">
    <source>
        <dbReference type="ARBA" id="ARBA00022694"/>
    </source>
</evidence>
<dbReference type="InterPro" id="IPR017610">
    <property type="entry name" value="tRNA_S-uridine_synth_MnmC_C"/>
</dbReference>
<feature type="region of interest" description="tRNA (mnm(5)s(2)U34)-methyltransferase" evidence="10">
    <location>
        <begin position="1"/>
        <end position="293"/>
    </location>
</feature>
<evidence type="ECO:0000256" key="2">
    <source>
        <dbReference type="ARBA" id="ARBA00022603"/>
    </source>
</evidence>
<dbReference type="GO" id="GO:0004808">
    <property type="term" value="F:tRNA (5-methylaminomethyl-2-thiouridylate)(34)-methyltransferase activity"/>
    <property type="evidence" value="ECO:0007669"/>
    <property type="project" value="UniProtKB-EC"/>
</dbReference>
<dbReference type="InterPro" id="IPR008471">
    <property type="entry name" value="MnmC-like_methylTransf"/>
</dbReference>
<evidence type="ECO:0000256" key="5">
    <source>
        <dbReference type="ARBA" id="ARBA00022691"/>
    </source>
</evidence>
<accession>A0AAP8SPJ4</accession>
<dbReference type="InterPro" id="IPR047785">
    <property type="entry name" value="tRNA_MNMC2"/>
</dbReference>
<dbReference type="HAMAP" id="MF_01102">
    <property type="entry name" value="MnmC"/>
    <property type="match status" value="1"/>
</dbReference>
<comment type="similarity">
    <text evidence="10">In the C-terminal section; belongs to the DAO family.</text>
</comment>
<keyword evidence="7 10" id="KW-0274">FAD</keyword>
<keyword evidence="9 10" id="KW-0511">Multifunctional enzyme</keyword>
<dbReference type="PANTHER" id="PTHR13847">
    <property type="entry name" value="SARCOSINE DEHYDROGENASE-RELATED"/>
    <property type="match status" value="1"/>
</dbReference>
<gene>
    <name evidence="10" type="primary">mnmC</name>
    <name evidence="13" type="ORF">C0029_03020</name>
</gene>
<sequence>MPCLPRLKRAASLLPQAVASNENPAIKAGLCYAVRRDEPPPQQHSTRLCVNRENEPWTPVTPARLDWTDNGDPLSEIFGDVYYSGEDGAAESRHVFLDGNRLGERLMEARGPTFGVGETGFGTGLNFLLTWQLWRQLGPQRPRLHYLSVEKFPLQRDDLTRALSNWPELAPLVTQLLQHWPDLLPGQHRLVFEDGQVILDLWWEDVGAALPDIASRGPTIDAWFLDGFAPARNDAMWQPALYTAIAQASRDDATFATFTAAGHVRRGLQASGFKVEKVPGFGRKRECLRGQLETRPAPSPAQLTPWDLSKASAAPTPQPRTAIIIGAGLAGCTTAAALAQRGIQVSLLDSGPLAGEASGNDQGILYTRLSRRHSVLTDFALQSFTFAAAMYRSMFALGLLREGDDGALCGSFHQHRNAEDLAVLRKRLQALPQLAAVLEPDAAVSHLGVKPSEPGYWFPRSGWLRPPGVCAALANHPNITLTEHCGALSLARDDQHWVATSVQGAVTKAEVAIICTGVATHQFAGLEWLPLQSIRGQTSLVPENPAVTALTAGFCHEGYIAPARQGRHCIGATFNLKDDDRDVRDADHLHNLRRLAAALPEWRDAIYAIDVGTLEGRVGFRCASPDYLPIAGPVPDFDAFLHNYAGLRKNARQVIPDHGSYMRDLYVNTAHGSRGLSSAPLTAQVLASMVCREAVPLSRELQRALAPARFLIRDLARNRI</sequence>
<protein>
    <recommendedName>
        <fullName evidence="10">tRNA 5-methylaminomethyl-2-thiouridine biosynthesis bifunctional protein MnmC</fullName>
        <shortName evidence="10">tRNA mnm(5)s(2)U biosynthesis bifunctional protein</shortName>
    </recommendedName>
    <domain>
        <recommendedName>
            <fullName evidence="10">tRNA (mnm(5)s(2)U34)-methyltransferase</fullName>
            <ecNumber evidence="10">2.1.1.61</ecNumber>
        </recommendedName>
    </domain>
    <domain>
        <recommendedName>
            <fullName evidence="10">FAD-dependent cmnm(5)s(2)U34 oxidoreductase</fullName>
            <ecNumber evidence="10">1.5.-.-</ecNumber>
        </recommendedName>
    </domain>
</protein>
<comment type="catalytic activity">
    <reaction evidence="10">
        <text>5-aminomethyl-2-thiouridine(34) in tRNA + S-adenosyl-L-methionine = 5-methylaminomethyl-2-thiouridine(34) in tRNA + S-adenosyl-L-homocysteine + H(+)</text>
        <dbReference type="Rhea" id="RHEA:19569"/>
        <dbReference type="Rhea" id="RHEA-COMP:10195"/>
        <dbReference type="Rhea" id="RHEA-COMP:10197"/>
        <dbReference type="ChEBI" id="CHEBI:15378"/>
        <dbReference type="ChEBI" id="CHEBI:57856"/>
        <dbReference type="ChEBI" id="CHEBI:59789"/>
        <dbReference type="ChEBI" id="CHEBI:74454"/>
        <dbReference type="ChEBI" id="CHEBI:74455"/>
        <dbReference type="EC" id="2.1.1.61"/>
    </reaction>
</comment>
<dbReference type="InterPro" id="IPR006076">
    <property type="entry name" value="FAD-dep_OxRdtase"/>
</dbReference>
<feature type="region of interest" description="FAD-dependent cmnm(5)s(2)U34 oxidoreductase" evidence="10">
    <location>
        <begin position="325"/>
        <end position="720"/>
    </location>
</feature>
<keyword evidence="14" id="KW-1185">Reference proteome</keyword>
<dbReference type="InterPro" id="IPR023032">
    <property type="entry name" value="tRNA_MAMT_biosynth_bifunc_MnmC"/>
</dbReference>
<name>A0AAP8SPJ4_9GAMM</name>
<evidence type="ECO:0000256" key="7">
    <source>
        <dbReference type="ARBA" id="ARBA00022827"/>
    </source>
</evidence>
<dbReference type="NCBIfam" id="TIGR03197">
    <property type="entry name" value="MnmC_Cterm"/>
    <property type="match status" value="1"/>
</dbReference>
<evidence type="ECO:0000259" key="12">
    <source>
        <dbReference type="Pfam" id="PF05430"/>
    </source>
</evidence>
<keyword evidence="2 10" id="KW-0489">Methyltransferase</keyword>
<dbReference type="NCBIfam" id="NF033855">
    <property type="entry name" value="tRNA_MNMC2"/>
    <property type="match status" value="1"/>
</dbReference>
<comment type="cofactor">
    <cofactor evidence="10">
        <name>FAD</name>
        <dbReference type="ChEBI" id="CHEBI:57692"/>
    </cofactor>
</comment>
<comment type="function">
    <text evidence="10">Catalyzes the last two steps in the biosynthesis of 5-methylaminomethyl-2-thiouridine (mnm(5)s(2)U) at the wobble position (U34) in tRNA. Catalyzes the FAD-dependent demodification of cmnm(5)s(2)U34 to nm(5)s(2)U34, followed by the transfer of a methyl group from S-adenosyl-L-methionine to nm(5)s(2)U34, to form mnm(5)s(2)U34.</text>
</comment>
<dbReference type="AlphaFoldDB" id="A0AAP8SPJ4"/>
<organism evidence="13 14">
    <name type="scientific">Halioglobus japonicus</name>
    <dbReference type="NCBI Taxonomy" id="930805"/>
    <lineage>
        <taxon>Bacteria</taxon>
        <taxon>Pseudomonadati</taxon>
        <taxon>Pseudomonadota</taxon>
        <taxon>Gammaproteobacteria</taxon>
        <taxon>Cellvibrionales</taxon>
        <taxon>Halieaceae</taxon>
        <taxon>Halioglobus</taxon>
    </lineage>
</organism>
<dbReference type="NCBIfam" id="NF002481">
    <property type="entry name" value="PRK01747.1-2"/>
    <property type="match status" value="1"/>
</dbReference>
<dbReference type="InterPro" id="IPR029063">
    <property type="entry name" value="SAM-dependent_MTases_sf"/>
</dbReference>
<keyword evidence="5 10" id="KW-0949">S-adenosyl-L-methionine</keyword>
<keyword evidence="8 10" id="KW-0560">Oxidoreductase</keyword>
<dbReference type="SUPFAM" id="SSF51905">
    <property type="entry name" value="FAD/NAD(P)-binding domain"/>
    <property type="match status" value="1"/>
</dbReference>
<comment type="caution">
    <text evidence="13">The sequence shown here is derived from an EMBL/GenBank/DDBJ whole genome shotgun (WGS) entry which is preliminary data.</text>
</comment>
<dbReference type="Proteomes" id="UP000235162">
    <property type="component" value="Unassembled WGS sequence"/>
</dbReference>
<evidence type="ECO:0000259" key="11">
    <source>
        <dbReference type="Pfam" id="PF01266"/>
    </source>
</evidence>
<dbReference type="GO" id="GO:0032259">
    <property type="term" value="P:methylation"/>
    <property type="evidence" value="ECO:0007669"/>
    <property type="project" value="UniProtKB-KW"/>
</dbReference>
<evidence type="ECO:0000256" key="3">
    <source>
        <dbReference type="ARBA" id="ARBA00022630"/>
    </source>
</evidence>
<comment type="subcellular location">
    <subcellularLocation>
        <location evidence="10">Cytoplasm</location>
    </subcellularLocation>
</comment>
<keyword evidence="1 10" id="KW-0963">Cytoplasm</keyword>
<dbReference type="InterPro" id="IPR036188">
    <property type="entry name" value="FAD/NAD-bd_sf"/>
</dbReference>
<dbReference type="EC" id="2.1.1.61" evidence="10"/>
<dbReference type="SUPFAM" id="SSF54373">
    <property type="entry name" value="FAD-linked reductases, C-terminal domain"/>
    <property type="match status" value="1"/>
</dbReference>
<dbReference type="GO" id="GO:0002097">
    <property type="term" value="P:tRNA wobble base modification"/>
    <property type="evidence" value="ECO:0007669"/>
    <property type="project" value="UniProtKB-UniRule"/>
</dbReference>
<evidence type="ECO:0000256" key="9">
    <source>
        <dbReference type="ARBA" id="ARBA00023268"/>
    </source>
</evidence>
<proteinExistence type="inferred from homology"/>
<dbReference type="GO" id="GO:0016645">
    <property type="term" value="F:oxidoreductase activity, acting on the CH-NH group of donors"/>
    <property type="evidence" value="ECO:0007669"/>
    <property type="project" value="InterPro"/>
</dbReference>
<dbReference type="EC" id="1.5.-.-" evidence="10"/>
<dbReference type="EMBL" id="PKUR01000001">
    <property type="protein sequence ID" value="PLW87569.1"/>
    <property type="molecule type" value="Genomic_DNA"/>
</dbReference>